<sequence>MNQIVFSDVDGTLLNDHHEITFLTRKAILELESKKIPFVIVSARSPSGILSILKKYNIKGTIIAYSGALIIDSKLDIIYTQSMNVNYAVNIIKYLEKEHFDLSWCVYSFDQWLVKNCNDSRIQNEENIVKVKSQQITIDQLSQLTAIHKILCICNPEKTLSIKEKIQSHFNNCTITQSSNNLIEIMDQNVNKGTAIKKLCELWQIPLDNTIAFGDQYNDLEMLKIVKYGYAMKNAPKNIQDQVKRVTLDNNHDGIYHALLKLKIIEK</sequence>
<dbReference type="AlphaFoldDB" id="A0A9D2BMN9"/>
<dbReference type="Gene3D" id="3.40.50.1000">
    <property type="entry name" value="HAD superfamily/HAD-like"/>
    <property type="match status" value="1"/>
</dbReference>
<dbReference type="EMBL" id="DXET01000090">
    <property type="protein sequence ID" value="HIX81117.1"/>
    <property type="molecule type" value="Genomic_DNA"/>
</dbReference>
<protein>
    <submittedName>
        <fullName evidence="1">HAD family hydrolase</fullName>
    </submittedName>
</protein>
<dbReference type="Proteomes" id="UP000886724">
    <property type="component" value="Unassembled WGS sequence"/>
</dbReference>
<dbReference type="Gene3D" id="3.30.1240.10">
    <property type="match status" value="1"/>
</dbReference>
<reference evidence="1" key="2">
    <citation type="submission" date="2021-04" db="EMBL/GenBank/DDBJ databases">
        <authorList>
            <person name="Gilroy R."/>
        </authorList>
    </citation>
    <scope>NUCLEOTIDE SEQUENCE</scope>
    <source>
        <strain evidence="1">ChiGjej1B1-14440</strain>
    </source>
</reference>
<dbReference type="PROSITE" id="PS01228">
    <property type="entry name" value="COF_1"/>
    <property type="match status" value="1"/>
</dbReference>
<dbReference type="InterPro" id="IPR036412">
    <property type="entry name" value="HAD-like_sf"/>
</dbReference>
<evidence type="ECO:0000313" key="2">
    <source>
        <dbReference type="Proteomes" id="UP000886724"/>
    </source>
</evidence>
<dbReference type="CDD" id="cd07516">
    <property type="entry name" value="HAD_Pase"/>
    <property type="match status" value="1"/>
</dbReference>
<dbReference type="NCBIfam" id="TIGR00099">
    <property type="entry name" value="Cof-subfamily"/>
    <property type="match status" value="1"/>
</dbReference>
<evidence type="ECO:0000313" key="1">
    <source>
        <dbReference type="EMBL" id="HIX81117.1"/>
    </source>
</evidence>
<dbReference type="SFLD" id="SFLDS00003">
    <property type="entry name" value="Haloacid_Dehalogenase"/>
    <property type="match status" value="1"/>
</dbReference>
<keyword evidence="1" id="KW-0378">Hydrolase</keyword>
<dbReference type="GO" id="GO:0005829">
    <property type="term" value="C:cytosol"/>
    <property type="evidence" value="ECO:0007669"/>
    <property type="project" value="TreeGrafter"/>
</dbReference>
<proteinExistence type="predicted"/>
<dbReference type="NCBIfam" id="TIGR01484">
    <property type="entry name" value="HAD-SF-IIB"/>
    <property type="match status" value="1"/>
</dbReference>
<dbReference type="GO" id="GO:0000287">
    <property type="term" value="F:magnesium ion binding"/>
    <property type="evidence" value="ECO:0007669"/>
    <property type="project" value="TreeGrafter"/>
</dbReference>
<dbReference type="Pfam" id="PF08282">
    <property type="entry name" value="Hydrolase_3"/>
    <property type="match status" value="1"/>
</dbReference>
<dbReference type="SUPFAM" id="SSF56784">
    <property type="entry name" value="HAD-like"/>
    <property type="match status" value="1"/>
</dbReference>
<dbReference type="PANTHER" id="PTHR10000:SF8">
    <property type="entry name" value="HAD SUPERFAMILY HYDROLASE-LIKE, TYPE 3"/>
    <property type="match status" value="1"/>
</dbReference>
<dbReference type="SFLD" id="SFLDG01140">
    <property type="entry name" value="C2.B:_Phosphomannomutase_and_P"/>
    <property type="match status" value="1"/>
</dbReference>
<dbReference type="SFLD" id="SFLDG01144">
    <property type="entry name" value="C2.B.4:_PGP_Like"/>
    <property type="match status" value="1"/>
</dbReference>
<dbReference type="InterPro" id="IPR023214">
    <property type="entry name" value="HAD_sf"/>
</dbReference>
<dbReference type="InterPro" id="IPR000150">
    <property type="entry name" value="Cof"/>
</dbReference>
<organism evidence="1 2">
    <name type="scientific">Candidatus Erysipelatoclostridium merdavium</name>
    <dbReference type="NCBI Taxonomy" id="2838566"/>
    <lineage>
        <taxon>Bacteria</taxon>
        <taxon>Bacillati</taxon>
        <taxon>Bacillota</taxon>
        <taxon>Erysipelotrichia</taxon>
        <taxon>Erysipelotrichales</taxon>
        <taxon>Erysipelotrichales incertae sedis</taxon>
    </lineage>
</organism>
<dbReference type="PROSITE" id="PS01229">
    <property type="entry name" value="COF_2"/>
    <property type="match status" value="1"/>
</dbReference>
<comment type="caution">
    <text evidence="1">The sequence shown here is derived from an EMBL/GenBank/DDBJ whole genome shotgun (WGS) entry which is preliminary data.</text>
</comment>
<dbReference type="GO" id="GO:0016791">
    <property type="term" value="F:phosphatase activity"/>
    <property type="evidence" value="ECO:0007669"/>
    <property type="project" value="TreeGrafter"/>
</dbReference>
<accession>A0A9D2BMN9</accession>
<dbReference type="InterPro" id="IPR006379">
    <property type="entry name" value="HAD-SF_hydro_IIB"/>
</dbReference>
<dbReference type="PANTHER" id="PTHR10000">
    <property type="entry name" value="PHOSPHOSERINE PHOSPHATASE"/>
    <property type="match status" value="1"/>
</dbReference>
<reference evidence="1" key="1">
    <citation type="journal article" date="2021" name="PeerJ">
        <title>Extensive microbial diversity within the chicken gut microbiome revealed by metagenomics and culture.</title>
        <authorList>
            <person name="Gilroy R."/>
            <person name="Ravi A."/>
            <person name="Getino M."/>
            <person name="Pursley I."/>
            <person name="Horton D.L."/>
            <person name="Alikhan N.F."/>
            <person name="Baker D."/>
            <person name="Gharbi K."/>
            <person name="Hall N."/>
            <person name="Watson M."/>
            <person name="Adriaenssens E.M."/>
            <person name="Foster-Nyarko E."/>
            <person name="Jarju S."/>
            <person name="Secka A."/>
            <person name="Antonio M."/>
            <person name="Oren A."/>
            <person name="Chaudhuri R.R."/>
            <person name="La Ragione R."/>
            <person name="Hildebrand F."/>
            <person name="Pallen M.J."/>
        </authorList>
    </citation>
    <scope>NUCLEOTIDE SEQUENCE</scope>
    <source>
        <strain evidence="1">ChiGjej1B1-14440</strain>
    </source>
</reference>
<gene>
    <name evidence="1" type="ORF">H9980_03975</name>
</gene>
<name>A0A9D2BMN9_9FIRM</name>